<dbReference type="Gene3D" id="1.10.530.40">
    <property type="match status" value="1"/>
</dbReference>
<accession>A0A158FJ16</accession>
<evidence type="ECO:0000256" key="2">
    <source>
        <dbReference type="ARBA" id="ARBA00022638"/>
    </source>
</evidence>
<organism evidence="4 5">
    <name type="scientific">Caballeronia choica</name>
    <dbReference type="NCBI Taxonomy" id="326476"/>
    <lineage>
        <taxon>Bacteria</taxon>
        <taxon>Pseudomonadati</taxon>
        <taxon>Pseudomonadota</taxon>
        <taxon>Betaproteobacteria</taxon>
        <taxon>Burkholderiales</taxon>
        <taxon>Burkholderiaceae</taxon>
        <taxon>Caballeronia</taxon>
    </lineage>
</organism>
<keyword evidence="3 4" id="KW-0378">Hydrolase</keyword>
<dbReference type="AlphaFoldDB" id="A0A158FJ16"/>
<dbReference type="EC" id="3.2.1.17" evidence="3"/>
<dbReference type="InterPro" id="IPR051018">
    <property type="entry name" value="Bacteriophage_GH24"/>
</dbReference>
<sequence>MRTLPSRPGKKSLAVIVGTVVASMAISFTSSREGVSLKPYDDRLAGSLQTVCYGETNVGMRNYSLDECKEMLSESLAGYAMEVRRLTPGFDDLTDGQKVAVIDMAYNNGVEAYRTSTLRTTYGKRSNSRPRASSSCAAAWSPCAG</sequence>
<dbReference type="Pfam" id="PF00959">
    <property type="entry name" value="Phage_lysozyme"/>
    <property type="match status" value="1"/>
</dbReference>
<keyword evidence="5" id="KW-1185">Reference proteome</keyword>
<dbReference type="PANTHER" id="PTHR38107">
    <property type="match status" value="1"/>
</dbReference>
<dbReference type="GO" id="GO:0016998">
    <property type="term" value="P:cell wall macromolecule catabolic process"/>
    <property type="evidence" value="ECO:0007669"/>
    <property type="project" value="InterPro"/>
</dbReference>
<gene>
    <name evidence="4" type="ORF">AWB68_00684</name>
</gene>
<dbReference type="GO" id="GO:0031640">
    <property type="term" value="P:killing of cells of another organism"/>
    <property type="evidence" value="ECO:0007669"/>
    <property type="project" value="UniProtKB-KW"/>
</dbReference>
<reference evidence="4" key="1">
    <citation type="submission" date="2016-01" db="EMBL/GenBank/DDBJ databases">
        <authorList>
            <person name="Peeters C."/>
        </authorList>
    </citation>
    <scope>NUCLEOTIDE SEQUENCE [LARGE SCALE GENOMIC DNA]</scope>
    <source>
        <strain evidence="4">LMG 22940</strain>
    </source>
</reference>
<dbReference type="RefSeq" id="WP_087642943.1">
    <property type="nucleotide sequence ID" value="NZ_FCON02000005.1"/>
</dbReference>
<comment type="similarity">
    <text evidence="3">Belongs to the glycosyl hydrolase 24 family.</text>
</comment>
<comment type="caution">
    <text evidence="4">The sequence shown here is derived from an EMBL/GenBank/DDBJ whole genome shotgun (WGS) entry which is preliminary data.</text>
</comment>
<dbReference type="InterPro" id="IPR023347">
    <property type="entry name" value="Lysozyme_dom_sf"/>
</dbReference>
<keyword evidence="2 3" id="KW-0081">Bacteriolytic enzyme</keyword>
<dbReference type="Proteomes" id="UP000054770">
    <property type="component" value="Unassembled WGS sequence"/>
</dbReference>
<evidence type="ECO:0000313" key="5">
    <source>
        <dbReference type="Proteomes" id="UP000054770"/>
    </source>
</evidence>
<proteinExistence type="inferred from homology"/>
<dbReference type="InterPro" id="IPR002196">
    <property type="entry name" value="Glyco_hydro_24"/>
</dbReference>
<evidence type="ECO:0000256" key="1">
    <source>
        <dbReference type="ARBA" id="ARBA00022529"/>
    </source>
</evidence>
<keyword evidence="3" id="KW-0326">Glycosidase</keyword>
<evidence type="ECO:0000313" key="4">
    <source>
        <dbReference type="EMBL" id="SAL19775.1"/>
    </source>
</evidence>
<dbReference type="GO" id="GO:0042742">
    <property type="term" value="P:defense response to bacterium"/>
    <property type="evidence" value="ECO:0007669"/>
    <property type="project" value="UniProtKB-KW"/>
</dbReference>
<dbReference type="GO" id="GO:0003796">
    <property type="term" value="F:lysozyme activity"/>
    <property type="evidence" value="ECO:0007669"/>
    <property type="project" value="UniProtKB-EC"/>
</dbReference>
<dbReference type="OrthoDB" id="5327667at2"/>
<dbReference type="EMBL" id="FCON02000005">
    <property type="protein sequence ID" value="SAL19775.1"/>
    <property type="molecule type" value="Genomic_DNA"/>
</dbReference>
<dbReference type="SUPFAM" id="SSF53955">
    <property type="entry name" value="Lysozyme-like"/>
    <property type="match status" value="1"/>
</dbReference>
<evidence type="ECO:0000256" key="3">
    <source>
        <dbReference type="RuleBase" id="RU003788"/>
    </source>
</evidence>
<dbReference type="GO" id="GO:0009253">
    <property type="term" value="P:peptidoglycan catabolic process"/>
    <property type="evidence" value="ECO:0007669"/>
    <property type="project" value="InterPro"/>
</dbReference>
<keyword evidence="1 3" id="KW-0929">Antimicrobial</keyword>
<dbReference type="PANTHER" id="PTHR38107:SF3">
    <property type="entry name" value="LYSOZYME RRRD-RELATED"/>
    <property type="match status" value="1"/>
</dbReference>
<dbReference type="InterPro" id="IPR023346">
    <property type="entry name" value="Lysozyme-like_dom_sf"/>
</dbReference>
<protein>
    <recommendedName>
        <fullName evidence="3">Lysozyme</fullName>
        <ecNumber evidence="3">3.2.1.17</ecNumber>
    </recommendedName>
</protein>
<name>A0A158FJ16_9BURK</name>
<comment type="catalytic activity">
    <reaction evidence="3">
        <text>Hydrolysis of (1-&gt;4)-beta-linkages between N-acetylmuramic acid and N-acetyl-D-glucosamine residues in a peptidoglycan and between N-acetyl-D-glucosamine residues in chitodextrins.</text>
        <dbReference type="EC" id="3.2.1.17"/>
    </reaction>
</comment>